<feature type="transmembrane region" description="Helical" evidence="1">
    <location>
        <begin position="203"/>
        <end position="228"/>
    </location>
</feature>
<feature type="transmembrane region" description="Helical" evidence="1">
    <location>
        <begin position="77"/>
        <end position="100"/>
    </location>
</feature>
<sequence length="235" mass="23778">MYRLEGPDLAMAAALVLLALATAGLGTGLGPVVMAASLSSAAASLAGLILGLASAFDDREGWAAAYIAAMGRRRYALWRTATTSLKAALVLAPATALYAAARPGGAAAYATAVVLSAYSSLYMGLLIGFSAKSRGYGYAWGVSLWTALALVYDLALTFATTYLPIPTEAVAGALLLNPVTAARLAGVAQADPHLLTLGPVGDLLYSSAFVIPVAAATWLAALLATAVIKIATTDL</sequence>
<feature type="transmembrane region" description="Helical" evidence="1">
    <location>
        <begin position="136"/>
        <end position="159"/>
    </location>
</feature>
<dbReference type="Proteomes" id="UP000005867">
    <property type="component" value="Chromosome"/>
</dbReference>
<reference evidence="2 3" key="1">
    <citation type="journal article" date="2012" name="J. Bacteriol.">
        <title>Complete genome sequence of strain 1860, a crenarchaeon of the genus pyrobaculum able to grow with various electron acceptors.</title>
        <authorList>
            <person name="Mardanov A.V."/>
            <person name="Gumerov V.M."/>
            <person name="Slobodkina G.B."/>
            <person name="Beletsky A.V."/>
            <person name="Bonch-Osmolovskaya E.A."/>
            <person name="Ravin N.V."/>
            <person name="Skryabin K.G."/>
        </authorList>
    </citation>
    <scope>NUCLEOTIDE SEQUENCE [LARGE SCALE GENOMIC DNA]</scope>
    <source>
        <strain evidence="2 3">1860</strain>
    </source>
</reference>
<name>G7VIA9_9CREN</name>
<keyword evidence="1" id="KW-1133">Transmembrane helix</keyword>
<dbReference type="AlphaFoldDB" id="G7VIA9"/>
<gene>
    <name evidence="2" type="ORF">P186_0755</name>
</gene>
<dbReference type="EMBL" id="CP003098">
    <property type="protein sequence ID" value="AET32201.1"/>
    <property type="molecule type" value="Genomic_DNA"/>
</dbReference>
<dbReference type="eggNOG" id="arCOG07027">
    <property type="taxonomic scope" value="Archaea"/>
</dbReference>
<evidence type="ECO:0000313" key="2">
    <source>
        <dbReference type="EMBL" id="AET32201.1"/>
    </source>
</evidence>
<protein>
    <submittedName>
        <fullName evidence="2">Uncharacterized protein</fullName>
    </submittedName>
</protein>
<proteinExistence type="predicted"/>
<feature type="transmembrane region" description="Helical" evidence="1">
    <location>
        <begin position="106"/>
        <end position="129"/>
    </location>
</feature>
<keyword evidence="1" id="KW-0812">Transmembrane</keyword>
<evidence type="ECO:0000313" key="3">
    <source>
        <dbReference type="Proteomes" id="UP000005867"/>
    </source>
</evidence>
<dbReference type="BioCyc" id="PSP1104324:GJSN-739-MONOMER"/>
<accession>G7VIA9</accession>
<dbReference type="HOGENOM" id="CLU_1118245_0_0_2"/>
<feature type="transmembrane region" description="Helical" evidence="1">
    <location>
        <begin position="33"/>
        <end position="56"/>
    </location>
</feature>
<dbReference type="STRING" id="1104324.P186_0755"/>
<organism evidence="2 3">
    <name type="scientific">Pyrobaculum ferrireducens</name>
    <dbReference type="NCBI Taxonomy" id="1104324"/>
    <lineage>
        <taxon>Archaea</taxon>
        <taxon>Thermoproteota</taxon>
        <taxon>Thermoprotei</taxon>
        <taxon>Thermoproteales</taxon>
        <taxon>Thermoproteaceae</taxon>
        <taxon>Pyrobaculum</taxon>
    </lineage>
</organism>
<evidence type="ECO:0000256" key="1">
    <source>
        <dbReference type="SAM" id="Phobius"/>
    </source>
</evidence>
<keyword evidence="1" id="KW-0472">Membrane</keyword>
<keyword evidence="3" id="KW-1185">Reference proteome</keyword>
<dbReference type="KEGG" id="pyr:P186_0755"/>